<evidence type="ECO:0008006" key="3">
    <source>
        <dbReference type="Google" id="ProtNLM"/>
    </source>
</evidence>
<keyword evidence="2" id="KW-1185">Reference proteome</keyword>
<dbReference type="OrthoDB" id="954439at2"/>
<sequence length="149" mass="17406">MIFVEGKPDKIPLKSIGIANRNIRIEGSKGKVCNRLIKNKNVKGMVDEDPLVPQPSYLKRLRKRSEDKNLIEYIDDQNSNRLAMIKPYLEEWVMYTCNTYKIDLSAYFLPNTSKELKRVINGNLDKFNKLISENREIEALKKLKEFINT</sequence>
<organism evidence="1 2">
    <name type="scientific">Fulvivirga imtechensis AK7</name>
    <dbReference type="NCBI Taxonomy" id="1237149"/>
    <lineage>
        <taxon>Bacteria</taxon>
        <taxon>Pseudomonadati</taxon>
        <taxon>Bacteroidota</taxon>
        <taxon>Cytophagia</taxon>
        <taxon>Cytophagales</taxon>
        <taxon>Fulvivirgaceae</taxon>
        <taxon>Fulvivirga</taxon>
    </lineage>
</organism>
<reference evidence="1 2" key="1">
    <citation type="submission" date="2012-12" db="EMBL/GenBank/DDBJ databases">
        <title>Genome assembly of Fulvivirga imtechensis AK7.</title>
        <authorList>
            <person name="Nupur N."/>
            <person name="Khatri I."/>
            <person name="Kumar R."/>
            <person name="Subramanian S."/>
            <person name="Pinnaka A."/>
        </authorList>
    </citation>
    <scope>NUCLEOTIDE SEQUENCE [LARGE SCALE GENOMIC DNA]</scope>
    <source>
        <strain evidence="1 2">AK7</strain>
    </source>
</reference>
<protein>
    <recommendedName>
        <fullName evidence="3">DUF4435 domain-containing protein</fullName>
    </recommendedName>
</protein>
<evidence type="ECO:0000313" key="2">
    <source>
        <dbReference type="Proteomes" id="UP000011135"/>
    </source>
</evidence>
<dbReference type="RefSeq" id="WP_009580133.1">
    <property type="nucleotide sequence ID" value="NZ_AMZN01000041.1"/>
</dbReference>
<proteinExistence type="predicted"/>
<dbReference type="Proteomes" id="UP000011135">
    <property type="component" value="Unassembled WGS sequence"/>
</dbReference>
<evidence type="ECO:0000313" key="1">
    <source>
        <dbReference type="EMBL" id="ELR71365.1"/>
    </source>
</evidence>
<accession>L8JR76</accession>
<dbReference type="AlphaFoldDB" id="L8JR76"/>
<gene>
    <name evidence="1" type="ORF">C900_02823</name>
</gene>
<dbReference type="EMBL" id="AMZN01000041">
    <property type="protein sequence ID" value="ELR71365.1"/>
    <property type="molecule type" value="Genomic_DNA"/>
</dbReference>
<comment type="caution">
    <text evidence="1">The sequence shown here is derived from an EMBL/GenBank/DDBJ whole genome shotgun (WGS) entry which is preliminary data.</text>
</comment>
<name>L8JR76_9BACT</name>
<dbReference type="STRING" id="1237149.C900_02823"/>